<organism evidence="10 11">
    <name type="scientific">Sulfitobacter sabulilitoris</name>
    <dbReference type="NCBI Taxonomy" id="2562655"/>
    <lineage>
        <taxon>Bacteria</taxon>
        <taxon>Pseudomonadati</taxon>
        <taxon>Pseudomonadota</taxon>
        <taxon>Alphaproteobacteria</taxon>
        <taxon>Rhodobacterales</taxon>
        <taxon>Roseobacteraceae</taxon>
        <taxon>Sulfitobacter</taxon>
    </lineage>
</organism>
<dbReference type="InterPro" id="IPR029154">
    <property type="entry name" value="HIBADH-like_NADP-bd"/>
</dbReference>
<dbReference type="GO" id="GO:0051287">
    <property type="term" value="F:NAD binding"/>
    <property type="evidence" value="ECO:0007669"/>
    <property type="project" value="InterPro"/>
</dbReference>
<dbReference type="PROSITE" id="PS00895">
    <property type="entry name" value="3_HYDROXYISOBUT_DH"/>
    <property type="match status" value="1"/>
</dbReference>
<dbReference type="FunFam" id="1.10.1040.10:FF:000006">
    <property type="entry name" value="3-hydroxyisobutyrate dehydrogenase"/>
    <property type="match status" value="1"/>
</dbReference>
<dbReference type="Gene3D" id="3.90.226.10">
    <property type="entry name" value="2-enoyl-CoA Hydratase, Chain A, domain 1"/>
    <property type="match status" value="1"/>
</dbReference>
<dbReference type="Gene3D" id="3.40.50.720">
    <property type="entry name" value="NAD(P)-binding Rossmann-like Domain"/>
    <property type="match status" value="1"/>
</dbReference>
<evidence type="ECO:0000259" key="9">
    <source>
        <dbReference type="Pfam" id="PF16113"/>
    </source>
</evidence>
<dbReference type="PANTHER" id="PTHR22981:SF7">
    <property type="entry name" value="3-HYDROXYISOBUTYRATE DEHYDROGENASE, MITOCHONDRIAL"/>
    <property type="match status" value="1"/>
</dbReference>
<evidence type="ECO:0000256" key="1">
    <source>
        <dbReference type="ARBA" id="ARBA00009080"/>
    </source>
</evidence>
<comment type="catalytic activity">
    <reaction evidence="6">
        <text>3-hydroxy-2-methylpropanoate + NAD(+) = 2-methyl-3-oxopropanoate + NADH + H(+)</text>
        <dbReference type="Rhea" id="RHEA:17681"/>
        <dbReference type="ChEBI" id="CHEBI:11805"/>
        <dbReference type="ChEBI" id="CHEBI:15378"/>
        <dbReference type="ChEBI" id="CHEBI:57540"/>
        <dbReference type="ChEBI" id="CHEBI:57700"/>
        <dbReference type="ChEBI" id="CHEBI:57945"/>
        <dbReference type="EC" id="1.1.1.31"/>
    </reaction>
</comment>
<dbReference type="AlphaFoldDB" id="A0A5S3PIX0"/>
<dbReference type="InterPro" id="IPR036291">
    <property type="entry name" value="NAD(P)-bd_dom_sf"/>
</dbReference>
<evidence type="ECO:0000313" key="11">
    <source>
        <dbReference type="Proteomes" id="UP000309550"/>
    </source>
</evidence>
<dbReference type="GO" id="GO:0050661">
    <property type="term" value="F:NADP binding"/>
    <property type="evidence" value="ECO:0007669"/>
    <property type="project" value="InterPro"/>
</dbReference>
<comment type="pathway">
    <text evidence="6">Amino-acid degradation; L-valine degradation.</text>
</comment>
<evidence type="ECO:0000256" key="2">
    <source>
        <dbReference type="ARBA" id="ARBA00022456"/>
    </source>
</evidence>
<comment type="caution">
    <text evidence="10">The sequence shown here is derived from an EMBL/GenBank/DDBJ whole genome shotgun (WGS) entry which is preliminary data.</text>
</comment>
<evidence type="ECO:0000256" key="6">
    <source>
        <dbReference type="RuleBase" id="RU910714"/>
    </source>
</evidence>
<dbReference type="InterPro" id="IPR006115">
    <property type="entry name" value="6PGDH_NADP-bd"/>
</dbReference>
<gene>
    <name evidence="10" type="primary">mmsB</name>
    <name evidence="10" type="ORF">FDT80_01725</name>
</gene>
<feature type="domain" description="3-hydroxyisobutyrate dehydrogenase-like NAD-binding" evidence="8">
    <location>
        <begin position="506"/>
        <end position="631"/>
    </location>
</feature>
<dbReference type="UniPathway" id="UPA00362"/>
<dbReference type="InterPro" id="IPR002204">
    <property type="entry name" value="3-OH-isobutyrate_DH-rel_CS"/>
</dbReference>
<dbReference type="NCBIfam" id="NF004127">
    <property type="entry name" value="PRK05617.1"/>
    <property type="match status" value="1"/>
</dbReference>
<evidence type="ECO:0000256" key="5">
    <source>
        <dbReference type="ARBA" id="ARBA00049556"/>
    </source>
</evidence>
<keyword evidence="11" id="KW-1185">Reference proteome</keyword>
<dbReference type="PANTHER" id="PTHR22981">
    <property type="entry name" value="3-HYDROXYISOBUTYRATE DEHYDROGENASE-RELATED"/>
    <property type="match status" value="1"/>
</dbReference>
<keyword evidence="2 6" id="KW-0101">Branched-chain amino acid catabolism</keyword>
<sequence>MSDIDIRITGRAGRITLTRPHALNAMTYAMCLAIEDAMDTWRDDPEVAVVVIDAEGDRAFCSGGDIAELYATGTKGDYDYGRRFWADEYRLNAKIFDYPKPVVSFLQGFVMGGGVGIGCHGSHRIVGESSQIAMPECGIGLIPDVGGTLMLALAPGRLGEYLGTTGTRMDGSDAIYAGFADHYMPELKWPDAKALLEDTGDVGTLVGFHADAPASALAAQQDQINSHFAGESLGDILRSLRADDGAFATGTLKTLSRMCPLSMACTVELVHRLRGPSISIAKALDLEYRFTYRAMEHGDFLEGIRAAIIDKDRSPKWQYADMNVPPVATARMLQPLGKAALNLEDKQMTTLKIGFIGLGNMGAPMAANLAKAGHDVAGYDSAGVSAEGVAQAASAEEAARDADVVITMLPNGQILRSVAEQIIPVMKPGAAFVDCSTVDVESARAVAQDAEAAGLLAVDAPVSGGVGGAAGGTLTFMAGGSDAAFAKAEPLFDIMGQKAVHCGASGAGQAAKICNNMILGVTMIATCEAFALADKLGLDRQKMFDVVSTSSGYSWSMNAYCPAPGVGPQSPADNDYKPGFAAELMLKDLGLSQQAAEAVDADTPMGQLARALYAQFVEQEGGKGMDFSAMLPRFEKRTRDDG</sequence>
<dbReference type="Pfam" id="PF16113">
    <property type="entry name" value="ECH_2"/>
    <property type="match status" value="1"/>
</dbReference>
<dbReference type="CDD" id="cd06558">
    <property type="entry name" value="crotonase-like"/>
    <property type="match status" value="1"/>
</dbReference>
<feature type="domain" description="Enoyl-CoA hydratase/isomerase" evidence="9">
    <location>
        <begin position="13"/>
        <end position="323"/>
    </location>
</feature>
<dbReference type="SUPFAM" id="SSF48179">
    <property type="entry name" value="6-phosphogluconate dehydrogenase C-terminal domain-like"/>
    <property type="match status" value="1"/>
</dbReference>
<proteinExistence type="inferred from homology"/>
<dbReference type="NCBIfam" id="TIGR01692">
    <property type="entry name" value="HIBADH"/>
    <property type="match status" value="1"/>
</dbReference>
<name>A0A5S3PIX0_9RHOB</name>
<dbReference type="Pfam" id="PF03446">
    <property type="entry name" value="NAD_binding_2"/>
    <property type="match status" value="1"/>
</dbReference>
<keyword evidence="4 6" id="KW-0520">NAD</keyword>
<dbReference type="GO" id="GO:0008442">
    <property type="term" value="F:3-hydroxyisobutyrate dehydrogenase activity"/>
    <property type="evidence" value="ECO:0007669"/>
    <property type="project" value="UniProtKB-EC"/>
</dbReference>
<comment type="catalytic activity">
    <reaction evidence="5">
        <text>a (3S)-3-hydroxyacyl-CoA + NAD(+) = a 3-oxoacyl-CoA + NADH + H(+)</text>
        <dbReference type="Rhea" id="RHEA:22432"/>
        <dbReference type="ChEBI" id="CHEBI:15378"/>
        <dbReference type="ChEBI" id="CHEBI:57318"/>
        <dbReference type="ChEBI" id="CHEBI:57540"/>
        <dbReference type="ChEBI" id="CHEBI:57945"/>
        <dbReference type="ChEBI" id="CHEBI:90726"/>
        <dbReference type="EC" id="1.1.1.35"/>
    </reaction>
</comment>
<protein>
    <recommendedName>
        <fullName evidence="6">3-hydroxyisobutyrate dehydrogenase</fullName>
        <shortName evidence="6">HIBADH</shortName>
        <ecNumber evidence="6">1.1.1.31</ecNumber>
    </recommendedName>
</protein>
<dbReference type="Pfam" id="PF14833">
    <property type="entry name" value="NAD_binding_11"/>
    <property type="match status" value="1"/>
</dbReference>
<dbReference type="InterPro" id="IPR008927">
    <property type="entry name" value="6-PGluconate_DH-like_C_sf"/>
</dbReference>
<feature type="domain" description="6-phosphogluconate dehydrogenase NADP-binding" evidence="7">
    <location>
        <begin position="352"/>
        <end position="503"/>
    </location>
</feature>
<accession>A0A5S3PIX0</accession>
<dbReference type="EMBL" id="VANS01000001">
    <property type="protein sequence ID" value="TMM54338.1"/>
    <property type="molecule type" value="Genomic_DNA"/>
</dbReference>
<dbReference type="SUPFAM" id="SSF51735">
    <property type="entry name" value="NAD(P)-binding Rossmann-fold domains"/>
    <property type="match status" value="1"/>
</dbReference>
<keyword evidence="3 6" id="KW-0560">Oxidoreductase</keyword>
<reference evidence="10 11" key="1">
    <citation type="submission" date="2019-05" db="EMBL/GenBank/DDBJ databases">
        <title>Sulfitobacter sabulilitoris sp. nov., isolated from a marine sand.</title>
        <authorList>
            <person name="Yoon J.-H."/>
        </authorList>
    </citation>
    <scope>NUCLEOTIDE SEQUENCE [LARGE SCALE GENOMIC DNA]</scope>
    <source>
        <strain evidence="10 11">HSMS-29</strain>
    </source>
</reference>
<evidence type="ECO:0000256" key="4">
    <source>
        <dbReference type="ARBA" id="ARBA00023027"/>
    </source>
</evidence>
<dbReference type="Gene3D" id="1.10.1040.10">
    <property type="entry name" value="N-(1-d-carboxylethyl)-l-norvaline Dehydrogenase, domain 2"/>
    <property type="match status" value="1"/>
</dbReference>
<dbReference type="GO" id="GO:0006574">
    <property type="term" value="P:L-valine catabolic process"/>
    <property type="evidence" value="ECO:0007669"/>
    <property type="project" value="UniProtKB-UniPathway"/>
</dbReference>
<dbReference type="InterPro" id="IPR011548">
    <property type="entry name" value="HIBADH"/>
</dbReference>
<evidence type="ECO:0000313" key="10">
    <source>
        <dbReference type="EMBL" id="TMM54338.1"/>
    </source>
</evidence>
<evidence type="ECO:0000259" key="8">
    <source>
        <dbReference type="Pfam" id="PF14833"/>
    </source>
</evidence>
<dbReference type="OrthoDB" id="9790967at2"/>
<dbReference type="InterPro" id="IPR029045">
    <property type="entry name" value="ClpP/crotonase-like_dom_sf"/>
</dbReference>
<dbReference type="InterPro" id="IPR045004">
    <property type="entry name" value="ECH_dom"/>
</dbReference>
<evidence type="ECO:0000256" key="3">
    <source>
        <dbReference type="ARBA" id="ARBA00023002"/>
    </source>
</evidence>
<dbReference type="EC" id="1.1.1.31" evidence="6"/>
<dbReference type="SUPFAM" id="SSF52096">
    <property type="entry name" value="ClpP/crotonase"/>
    <property type="match status" value="1"/>
</dbReference>
<dbReference type="RefSeq" id="WP_138660510.1">
    <property type="nucleotide sequence ID" value="NZ_VANS01000001.1"/>
</dbReference>
<dbReference type="InterPro" id="IPR013328">
    <property type="entry name" value="6PGD_dom2"/>
</dbReference>
<evidence type="ECO:0000259" key="7">
    <source>
        <dbReference type="Pfam" id="PF03446"/>
    </source>
</evidence>
<comment type="similarity">
    <text evidence="1 6">Belongs to the HIBADH-related family.</text>
</comment>
<dbReference type="Proteomes" id="UP000309550">
    <property type="component" value="Unassembled WGS sequence"/>
</dbReference>
<dbReference type="GO" id="GO:0003857">
    <property type="term" value="F:(3S)-3-hydroxyacyl-CoA dehydrogenase (NAD+) activity"/>
    <property type="evidence" value="ECO:0007669"/>
    <property type="project" value="UniProtKB-EC"/>
</dbReference>